<reference evidence="1 2" key="1">
    <citation type="submission" date="2018-11" db="EMBL/GenBank/DDBJ databases">
        <authorList>
            <person name="Criscuolo A."/>
        </authorList>
    </citation>
    <scope>NUCLEOTIDE SEQUENCE [LARGE SCALE GENOMIC DNA]</scope>
    <source>
        <strain evidence="1">ACIP111625</strain>
    </source>
</reference>
<dbReference type="EMBL" id="UXAW01000048">
    <property type="protein sequence ID" value="VDC23506.1"/>
    <property type="molecule type" value="Genomic_DNA"/>
</dbReference>
<organism evidence="1 2">
    <name type="scientific">Pseudogemmobacter humi</name>
    <dbReference type="NCBI Taxonomy" id="2483812"/>
    <lineage>
        <taxon>Bacteria</taxon>
        <taxon>Pseudomonadati</taxon>
        <taxon>Pseudomonadota</taxon>
        <taxon>Alphaproteobacteria</taxon>
        <taxon>Rhodobacterales</taxon>
        <taxon>Paracoccaceae</taxon>
        <taxon>Pseudogemmobacter</taxon>
    </lineage>
</organism>
<dbReference type="Proteomes" id="UP000277498">
    <property type="component" value="Unassembled WGS sequence"/>
</dbReference>
<protein>
    <submittedName>
        <fullName evidence="1">Uncharacterized protein</fullName>
    </submittedName>
</protein>
<gene>
    <name evidence="1" type="ORF">XINFAN_01079</name>
</gene>
<evidence type="ECO:0000313" key="2">
    <source>
        <dbReference type="Proteomes" id="UP000277498"/>
    </source>
</evidence>
<name>A0A3P5WYU5_9RHOB</name>
<sequence>MLRTISIGNHISVQGLFVSQGPDGKIAVSVDNRVYVGTPVQPVRQS</sequence>
<proteinExistence type="predicted"/>
<dbReference type="AlphaFoldDB" id="A0A3P5WYU5"/>
<evidence type="ECO:0000313" key="1">
    <source>
        <dbReference type="EMBL" id="VDC23506.1"/>
    </source>
</evidence>
<accession>A0A3P5WYU5</accession>
<keyword evidence="2" id="KW-1185">Reference proteome</keyword>
<dbReference type="RefSeq" id="WP_199286369.1">
    <property type="nucleotide sequence ID" value="NZ_UXAW01000048.1"/>
</dbReference>